<comment type="caution">
    <text evidence="5">The sequence shown here is derived from an EMBL/GenBank/DDBJ whole genome shotgun (WGS) entry which is preliminary data.</text>
</comment>
<reference evidence="6" key="1">
    <citation type="journal article" date="2019" name="Int. J. Syst. Evol. Microbiol.">
        <title>The Global Catalogue of Microorganisms (GCM) 10K type strain sequencing project: providing services to taxonomists for standard genome sequencing and annotation.</title>
        <authorList>
            <consortium name="The Broad Institute Genomics Platform"/>
            <consortium name="The Broad Institute Genome Sequencing Center for Infectious Disease"/>
            <person name="Wu L."/>
            <person name="Ma J."/>
        </authorList>
    </citation>
    <scope>NUCLEOTIDE SEQUENCE [LARGE SCALE GENOMIC DNA]</scope>
    <source>
        <strain evidence="6">CCUG 55608</strain>
    </source>
</reference>
<keyword evidence="6" id="KW-1185">Reference proteome</keyword>
<dbReference type="PROSITE" id="PS50995">
    <property type="entry name" value="HTH_MARR_2"/>
    <property type="match status" value="1"/>
</dbReference>
<dbReference type="InterPro" id="IPR036390">
    <property type="entry name" value="WH_DNA-bd_sf"/>
</dbReference>
<dbReference type="RefSeq" id="WP_265993570.1">
    <property type="nucleotide sequence ID" value="NZ_CP110973.1"/>
</dbReference>
<dbReference type="InterPro" id="IPR000835">
    <property type="entry name" value="HTH_MarR-typ"/>
</dbReference>
<dbReference type="SUPFAM" id="SSF46785">
    <property type="entry name" value="Winged helix' DNA-binding domain"/>
    <property type="match status" value="1"/>
</dbReference>
<evidence type="ECO:0000313" key="5">
    <source>
        <dbReference type="EMBL" id="MFD1143892.1"/>
    </source>
</evidence>
<dbReference type="Proteomes" id="UP001597116">
    <property type="component" value="Unassembled WGS sequence"/>
</dbReference>
<evidence type="ECO:0000256" key="2">
    <source>
        <dbReference type="ARBA" id="ARBA00023125"/>
    </source>
</evidence>
<gene>
    <name evidence="5" type="ORF">ACFQ4C_22395</name>
</gene>
<feature type="domain" description="HTH marR-type" evidence="4">
    <location>
        <begin position="22"/>
        <end position="160"/>
    </location>
</feature>
<evidence type="ECO:0000259" key="4">
    <source>
        <dbReference type="PROSITE" id="PS50995"/>
    </source>
</evidence>
<evidence type="ECO:0000313" key="6">
    <source>
        <dbReference type="Proteomes" id="UP001597116"/>
    </source>
</evidence>
<organism evidence="5 6">
    <name type="scientific">Larkinella insperata</name>
    <dbReference type="NCBI Taxonomy" id="332158"/>
    <lineage>
        <taxon>Bacteria</taxon>
        <taxon>Pseudomonadati</taxon>
        <taxon>Bacteroidota</taxon>
        <taxon>Cytophagia</taxon>
        <taxon>Cytophagales</taxon>
        <taxon>Spirosomataceae</taxon>
        <taxon>Larkinella</taxon>
    </lineage>
</organism>
<dbReference type="PANTHER" id="PTHR42756">
    <property type="entry name" value="TRANSCRIPTIONAL REGULATOR, MARR"/>
    <property type="match status" value="1"/>
</dbReference>
<sequence length="178" mass="20412">MNTESVAVEKPFDFQLFYQERERALGRVMSKMKRFMGRYVEQRLAELGFLDFKASYIGFLANLEADGITNNELARRAGVTKQAMSKIVKLLEDDGYIYTVKSERDSRSSQIFINERGKQLLAAVFTCMEELKAKFSTMVGRERVEQMLDTMVLLVREIEKDTGVIPLQGFPCAPNFSH</sequence>
<accession>A0ABW3QBZ6</accession>
<evidence type="ECO:0000256" key="1">
    <source>
        <dbReference type="ARBA" id="ARBA00023015"/>
    </source>
</evidence>
<dbReference type="CDD" id="cd00090">
    <property type="entry name" value="HTH_ARSR"/>
    <property type="match status" value="1"/>
</dbReference>
<dbReference type="Gene3D" id="1.10.10.10">
    <property type="entry name" value="Winged helix-like DNA-binding domain superfamily/Winged helix DNA-binding domain"/>
    <property type="match status" value="1"/>
</dbReference>
<evidence type="ECO:0000256" key="3">
    <source>
        <dbReference type="ARBA" id="ARBA00023163"/>
    </source>
</evidence>
<keyword evidence="3" id="KW-0804">Transcription</keyword>
<protein>
    <submittedName>
        <fullName evidence="5">MarR family winged helix-turn-helix transcriptional regulator</fullName>
    </submittedName>
</protein>
<proteinExistence type="predicted"/>
<name>A0ABW3QBZ6_9BACT</name>
<keyword evidence="2" id="KW-0238">DNA-binding</keyword>
<dbReference type="InterPro" id="IPR036388">
    <property type="entry name" value="WH-like_DNA-bd_sf"/>
</dbReference>
<dbReference type="PANTHER" id="PTHR42756:SF1">
    <property type="entry name" value="TRANSCRIPTIONAL REPRESSOR OF EMRAB OPERON"/>
    <property type="match status" value="1"/>
</dbReference>
<dbReference type="SMART" id="SM00347">
    <property type="entry name" value="HTH_MARR"/>
    <property type="match status" value="1"/>
</dbReference>
<dbReference type="EMBL" id="JBHTLP010000019">
    <property type="protein sequence ID" value="MFD1143892.1"/>
    <property type="molecule type" value="Genomic_DNA"/>
</dbReference>
<keyword evidence="1" id="KW-0805">Transcription regulation</keyword>
<dbReference type="InterPro" id="IPR011991">
    <property type="entry name" value="ArsR-like_HTH"/>
</dbReference>
<dbReference type="Pfam" id="PF12802">
    <property type="entry name" value="MarR_2"/>
    <property type="match status" value="1"/>
</dbReference>